<keyword evidence="3 5" id="KW-0808">Transferase</keyword>
<dbReference type="Pfam" id="PF00551">
    <property type="entry name" value="Formyl_trans_N"/>
    <property type="match status" value="1"/>
</dbReference>
<dbReference type="InterPro" id="IPR041711">
    <property type="entry name" value="Met-tRNA-FMT_N"/>
</dbReference>
<accession>A0ABS9KCR3</accession>
<organism evidence="9 10">
    <name type="scientific">Rhodohalobacter sulfatireducens</name>
    <dbReference type="NCBI Taxonomy" id="2911366"/>
    <lineage>
        <taxon>Bacteria</taxon>
        <taxon>Pseudomonadati</taxon>
        <taxon>Balneolota</taxon>
        <taxon>Balneolia</taxon>
        <taxon>Balneolales</taxon>
        <taxon>Balneolaceae</taxon>
        <taxon>Rhodohalobacter</taxon>
    </lineage>
</organism>
<feature type="region of interest" description="Disordered" evidence="6">
    <location>
        <begin position="34"/>
        <end position="55"/>
    </location>
</feature>
<comment type="function">
    <text evidence="5">Attaches a formyl group to the free amino group of methionyl-tRNA(fMet). The formyl group appears to play a dual role in the initiator identity of N-formylmethionyl-tRNA by promoting its recognition by IF2 and preventing the misappropriation of this tRNA by the elongation apparatus.</text>
</comment>
<dbReference type="SUPFAM" id="SSF50486">
    <property type="entry name" value="FMT C-terminal domain-like"/>
    <property type="match status" value="1"/>
</dbReference>
<dbReference type="EC" id="2.1.2.9" evidence="2 5"/>
<dbReference type="RefSeq" id="WP_237853471.1">
    <property type="nucleotide sequence ID" value="NZ_JAKLWS010000008.1"/>
</dbReference>
<evidence type="ECO:0000313" key="9">
    <source>
        <dbReference type="EMBL" id="MCG2588631.1"/>
    </source>
</evidence>
<dbReference type="InterPro" id="IPR011034">
    <property type="entry name" value="Formyl_transferase-like_C_sf"/>
</dbReference>
<dbReference type="InterPro" id="IPR005793">
    <property type="entry name" value="Formyl_trans_C"/>
</dbReference>
<dbReference type="CDD" id="cd08646">
    <property type="entry name" value="FMT_core_Met-tRNA-FMT_N"/>
    <property type="match status" value="1"/>
</dbReference>
<evidence type="ECO:0000256" key="2">
    <source>
        <dbReference type="ARBA" id="ARBA00012261"/>
    </source>
</evidence>
<evidence type="ECO:0000256" key="4">
    <source>
        <dbReference type="ARBA" id="ARBA00022917"/>
    </source>
</evidence>
<evidence type="ECO:0000259" key="7">
    <source>
        <dbReference type="Pfam" id="PF00551"/>
    </source>
</evidence>
<feature type="binding site" evidence="5">
    <location>
        <begin position="111"/>
        <end position="114"/>
    </location>
    <ligand>
        <name>(6S)-5,6,7,8-tetrahydrofolate</name>
        <dbReference type="ChEBI" id="CHEBI:57453"/>
    </ligand>
</feature>
<evidence type="ECO:0000256" key="6">
    <source>
        <dbReference type="SAM" id="MobiDB-lite"/>
    </source>
</evidence>
<dbReference type="GO" id="GO:0004479">
    <property type="term" value="F:methionyl-tRNA formyltransferase activity"/>
    <property type="evidence" value="ECO:0007669"/>
    <property type="project" value="UniProtKB-EC"/>
</dbReference>
<dbReference type="PANTHER" id="PTHR11138">
    <property type="entry name" value="METHIONYL-TRNA FORMYLTRANSFERASE"/>
    <property type="match status" value="1"/>
</dbReference>
<gene>
    <name evidence="5 9" type="primary">fmt</name>
    <name evidence="9" type="ORF">L6773_08650</name>
</gene>
<dbReference type="NCBIfam" id="TIGR00460">
    <property type="entry name" value="fmt"/>
    <property type="match status" value="1"/>
</dbReference>
<feature type="domain" description="Formyl transferase N-terminal" evidence="7">
    <location>
        <begin position="5"/>
        <end position="181"/>
    </location>
</feature>
<dbReference type="InterPro" id="IPR044135">
    <property type="entry name" value="Met-tRNA-FMT_C"/>
</dbReference>
<dbReference type="HAMAP" id="MF_00182">
    <property type="entry name" value="Formyl_trans"/>
    <property type="match status" value="1"/>
</dbReference>
<evidence type="ECO:0000256" key="1">
    <source>
        <dbReference type="ARBA" id="ARBA00010699"/>
    </source>
</evidence>
<sequence length="307" mass="34046">MRSLNIVFMGSPDFAIPSLENIHQTDHNILAVVSNPDKRRGRGRKPEPTPVKKKADELNLPTIDVEDLNSDSFHDQLVDLKPDLFVVVAFRILPLSILKIPKIGSVNLHASLLPKYRGAAPIHWAIINGEKETGCTVFFLDEKVDTGKIIGQSRTVIDLLETTGDLYNRLKESGADLLVQSINQIAEGSVEATPQNHELASPAPKLFKENTRIDFNKPANEVHNFIRGLSPFPTAWCTYDGKKMNIYRSKPTGTMKLKPGELHFKDAKLFVGCGTGAIEIVTLQLPGTKRMSGKDFANGYDLNHQLE</sequence>
<dbReference type="InterPro" id="IPR005794">
    <property type="entry name" value="Fmt"/>
</dbReference>
<keyword evidence="4 5" id="KW-0648">Protein biosynthesis</keyword>
<evidence type="ECO:0000313" key="10">
    <source>
        <dbReference type="Proteomes" id="UP001165366"/>
    </source>
</evidence>
<dbReference type="PANTHER" id="PTHR11138:SF5">
    <property type="entry name" value="METHIONYL-TRNA FORMYLTRANSFERASE, MITOCHONDRIAL"/>
    <property type="match status" value="1"/>
</dbReference>
<dbReference type="CDD" id="cd08704">
    <property type="entry name" value="Met_tRNA_FMT_C"/>
    <property type="match status" value="1"/>
</dbReference>
<name>A0ABS9KCR3_9BACT</name>
<dbReference type="SUPFAM" id="SSF53328">
    <property type="entry name" value="Formyltransferase"/>
    <property type="match status" value="1"/>
</dbReference>
<evidence type="ECO:0000259" key="8">
    <source>
        <dbReference type="Pfam" id="PF02911"/>
    </source>
</evidence>
<keyword evidence="10" id="KW-1185">Reference proteome</keyword>
<reference evidence="9" key="1">
    <citation type="submission" date="2022-01" db="EMBL/GenBank/DDBJ databases">
        <authorList>
            <person name="Wang Y."/>
        </authorList>
    </citation>
    <scope>NUCLEOTIDE SEQUENCE</scope>
    <source>
        <strain evidence="9">WB101</strain>
    </source>
</reference>
<comment type="caution">
    <text evidence="9">The sequence shown here is derived from an EMBL/GenBank/DDBJ whole genome shotgun (WGS) entry which is preliminary data.</text>
</comment>
<dbReference type="Proteomes" id="UP001165366">
    <property type="component" value="Unassembled WGS sequence"/>
</dbReference>
<comment type="catalytic activity">
    <reaction evidence="5">
        <text>L-methionyl-tRNA(fMet) + (6R)-10-formyltetrahydrofolate = N-formyl-L-methionyl-tRNA(fMet) + (6S)-5,6,7,8-tetrahydrofolate + H(+)</text>
        <dbReference type="Rhea" id="RHEA:24380"/>
        <dbReference type="Rhea" id="RHEA-COMP:9952"/>
        <dbReference type="Rhea" id="RHEA-COMP:9953"/>
        <dbReference type="ChEBI" id="CHEBI:15378"/>
        <dbReference type="ChEBI" id="CHEBI:57453"/>
        <dbReference type="ChEBI" id="CHEBI:78530"/>
        <dbReference type="ChEBI" id="CHEBI:78844"/>
        <dbReference type="ChEBI" id="CHEBI:195366"/>
        <dbReference type="EC" id="2.1.2.9"/>
    </reaction>
</comment>
<dbReference type="InterPro" id="IPR036477">
    <property type="entry name" value="Formyl_transf_N_sf"/>
</dbReference>
<evidence type="ECO:0000256" key="3">
    <source>
        <dbReference type="ARBA" id="ARBA00022679"/>
    </source>
</evidence>
<dbReference type="InterPro" id="IPR002376">
    <property type="entry name" value="Formyl_transf_N"/>
</dbReference>
<feature type="domain" description="Formyl transferase C-terminal" evidence="8">
    <location>
        <begin position="205"/>
        <end position="300"/>
    </location>
</feature>
<reference evidence="9" key="2">
    <citation type="submission" date="2024-05" db="EMBL/GenBank/DDBJ databases">
        <title>Rhodohalobacter halophilus gen. nov., sp. nov., a moderately halophilic member of the family Balneolaceae.</title>
        <authorList>
            <person name="Xia J."/>
        </authorList>
    </citation>
    <scope>NUCLEOTIDE SEQUENCE</scope>
    <source>
        <strain evidence="9">WB101</strain>
    </source>
</reference>
<evidence type="ECO:0000256" key="5">
    <source>
        <dbReference type="HAMAP-Rule" id="MF_00182"/>
    </source>
</evidence>
<protein>
    <recommendedName>
        <fullName evidence="2 5">Methionyl-tRNA formyltransferase</fullName>
        <ecNumber evidence="2 5">2.1.2.9</ecNumber>
    </recommendedName>
</protein>
<comment type="similarity">
    <text evidence="1 5">Belongs to the Fmt family.</text>
</comment>
<dbReference type="Pfam" id="PF02911">
    <property type="entry name" value="Formyl_trans_C"/>
    <property type="match status" value="1"/>
</dbReference>
<dbReference type="EMBL" id="JAKLWS010000008">
    <property type="protein sequence ID" value="MCG2588631.1"/>
    <property type="molecule type" value="Genomic_DNA"/>
</dbReference>
<dbReference type="Gene3D" id="3.40.50.12230">
    <property type="match status" value="1"/>
</dbReference>
<proteinExistence type="inferred from homology"/>